<dbReference type="EMBL" id="JAYMYS010000003">
    <property type="protein sequence ID" value="KAK7400267.1"/>
    <property type="molecule type" value="Genomic_DNA"/>
</dbReference>
<reference evidence="1 2" key="1">
    <citation type="submission" date="2024-01" db="EMBL/GenBank/DDBJ databases">
        <title>The genomes of 5 underutilized Papilionoideae crops provide insights into root nodulation and disease resistanc.</title>
        <authorList>
            <person name="Jiang F."/>
        </authorList>
    </citation>
    <scope>NUCLEOTIDE SEQUENCE [LARGE SCALE GENOMIC DNA]</scope>
    <source>
        <strain evidence="1">DUOXIRENSHENG_FW03</strain>
        <tissue evidence="1">Leaves</tissue>
    </source>
</reference>
<name>A0AAN9XNZ6_PSOTE</name>
<evidence type="ECO:0000313" key="2">
    <source>
        <dbReference type="Proteomes" id="UP001386955"/>
    </source>
</evidence>
<comment type="caution">
    <text evidence="1">The sequence shown here is derived from an EMBL/GenBank/DDBJ whole genome shotgun (WGS) entry which is preliminary data.</text>
</comment>
<dbReference type="Proteomes" id="UP001386955">
    <property type="component" value="Unassembled WGS sequence"/>
</dbReference>
<organism evidence="1 2">
    <name type="scientific">Psophocarpus tetragonolobus</name>
    <name type="common">Winged bean</name>
    <name type="synonym">Dolichos tetragonolobus</name>
    <dbReference type="NCBI Taxonomy" id="3891"/>
    <lineage>
        <taxon>Eukaryota</taxon>
        <taxon>Viridiplantae</taxon>
        <taxon>Streptophyta</taxon>
        <taxon>Embryophyta</taxon>
        <taxon>Tracheophyta</taxon>
        <taxon>Spermatophyta</taxon>
        <taxon>Magnoliopsida</taxon>
        <taxon>eudicotyledons</taxon>
        <taxon>Gunneridae</taxon>
        <taxon>Pentapetalae</taxon>
        <taxon>rosids</taxon>
        <taxon>fabids</taxon>
        <taxon>Fabales</taxon>
        <taxon>Fabaceae</taxon>
        <taxon>Papilionoideae</taxon>
        <taxon>50 kb inversion clade</taxon>
        <taxon>NPAAA clade</taxon>
        <taxon>indigoferoid/millettioid clade</taxon>
        <taxon>Phaseoleae</taxon>
        <taxon>Psophocarpus</taxon>
    </lineage>
</organism>
<keyword evidence="2" id="KW-1185">Reference proteome</keyword>
<proteinExistence type="predicted"/>
<protein>
    <submittedName>
        <fullName evidence="1">Uncharacterized protein</fullName>
    </submittedName>
</protein>
<accession>A0AAN9XNZ6</accession>
<dbReference type="AlphaFoldDB" id="A0AAN9XNZ6"/>
<gene>
    <name evidence="1" type="ORF">VNO78_11471</name>
</gene>
<evidence type="ECO:0000313" key="1">
    <source>
        <dbReference type="EMBL" id="KAK7400267.1"/>
    </source>
</evidence>
<sequence>MGLMMRSCLYKKHQDWLNRINDYSPAPLPFFFLVLLRPRVTWGTFAATASLRSPLVQNICRWLELGVNGSGDVGDGGSTRCVVMPKRSLRTRNN</sequence>